<evidence type="ECO:0000256" key="4">
    <source>
        <dbReference type="PIRSR" id="PIRSR602081-1"/>
    </source>
</evidence>
<evidence type="ECO:0000313" key="8">
    <source>
        <dbReference type="EMBL" id="NYD27097.1"/>
    </source>
</evidence>
<dbReference type="PROSITE" id="PS51645">
    <property type="entry name" value="PHR_CRY_ALPHA_BETA"/>
    <property type="match status" value="1"/>
</dbReference>
<dbReference type="Pfam" id="PF00875">
    <property type="entry name" value="DNA_photolyase"/>
    <property type="match status" value="1"/>
</dbReference>
<dbReference type="Pfam" id="PF03441">
    <property type="entry name" value="FAD_binding_7"/>
    <property type="match status" value="1"/>
</dbReference>
<dbReference type="InterPro" id="IPR036155">
    <property type="entry name" value="Crypto/Photolyase_N_sf"/>
</dbReference>
<dbReference type="InterPro" id="IPR014729">
    <property type="entry name" value="Rossmann-like_a/b/a_fold"/>
</dbReference>
<dbReference type="InterPro" id="IPR006050">
    <property type="entry name" value="DNA_photolyase_N"/>
</dbReference>
<reference evidence="8 9" key="1">
    <citation type="submission" date="2020-07" db="EMBL/GenBank/DDBJ databases">
        <title>Sequencing the genomes of 1000 actinobacteria strains.</title>
        <authorList>
            <person name="Klenk H.-P."/>
        </authorList>
    </citation>
    <scope>NUCLEOTIDE SEQUENCE [LARGE SCALE GENOMIC DNA]</scope>
    <source>
        <strain evidence="8 9">DSM 17380</strain>
    </source>
</reference>
<evidence type="ECO:0000256" key="1">
    <source>
        <dbReference type="ARBA" id="ARBA00022630"/>
    </source>
</evidence>
<dbReference type="GO" id="GO:0003677">
    <property type="term" value="F:DNA binding"/>
    <property type="evidence" value="ECO:0007669"/>
    <property type="project" value="TreeGrafter"/>
</dbReference>
<dbReference type="PRINTS" id="PR00147">
    <property type="entry name" value="DNAPHOTLYASE"/>
</dbReference>
<comment type="cofactor">
    <cofactor evidence="4">
        <name>FAD</name>
        <dbReference type="ChEBI" id="CHEBI:57692"/>
    </cofactor>
    <text evidence="4">Binds 1 FAD per subunit.</text>
</comment>
<feature type="site" description="Electron transfer via tryptophanyl radical" evidence="5">
    <location>
        <position position="354"/>
    </location>
</feature>
<feature type="site" description="Electron transfer via tryptophanyl radical" evidence="5">
    <location>
        <position position="300"/>
    </location>
</feature>
<dbReference type="InterPro" id="IPR036134">
    <property type="entry name" value="Crypto/Photolyase_FAD-like_sf"/>
</dbReference>
<evidence type="ECO:0000313" key="9">
    <source>
        <dbReference type="Proteomes" id="UP000586095"/>
    </source>
</evidence>
<dbReference type="EMBL" id="JACCBD010000001">
    <property type="protein sequence ID" value="NYD27097.1"/>
    <property type="molecule type" value="Genomic_DNA"/>
</dbReference>
<dbReference type="PANTHER" id="PTHR11455:SF9">
    <property type="entry name" value="CRYPTOCHROME CIRCADIAN CLOCK 5 ISOFORM X1"/>
    <property type="match status" value="1"/>
</dbReference>
<keyword evidence="2 4" id="KW-0274">FAD</keyword>
<comment type="caution">
    <text evidence="8">The sequence shown here is derived from an EMBL/GenBank/DDBJ whole genome shotgun (WGS) entry which is preliminary data.</text>
</comment>
<feature type="binding site" evidence="4">
    <location>
        <begin position="367"/>
        <end position="369"/>
    </location>
    <ligand>
        <name>FAD</name>
        <dbReference type="ChEBI" id="CHEBI:57692"/>
    </ligand>
</feature>
<name>A0A852R334_9MICO</name>
<keyword evidence="3 6" id="KW-0157">Chromophore</keyword>
<dbReference type="InterPro" id="IPR002081">
    <property type="entry name" value="Cryptochrome/DNA_photolyase_1"/>
</dbReference>
<dbReference type="Gene3D" id="1.10.579.10">
    <property type="entry name" value="DNA Cyclobutane Dipyrimidine Photolyase, subunit A, domain 3"/>
    <property type="match status" value="1"/>
</dbReference>
<accession>A0A852R334</accession>
<dbReference type="AlphaFoldDB" id="A0A852R334"/>
<dbReference type="PANTHER" id="PTHR11455">
    <property type="entry name" value="CRYPTOCHROME"/>
    <property type="match status" value="1"/>
</dbReference>
<dbReference type="GO" id="GO:0071949">
    <property type="term" value="F:FAD binding"/>
    <property type="evidence" value="ECO:0007669"/>
    <property type="project" value="TreeGrafter"/>
</dbReference>
<comment type="similarity">
    <text evidence="6">Belongs to the DNA photolyase family.</text>
</comment>
<keyword evidence="8" id="KW-0456">Lyase</keyword>
<feature type="binding site" evidence="4">
    <location>
        <position position="223"/>
    </location>
    <ligand>
        <name>FAD</name>
        <dbReference type="ChEBI" id="CHEBI:57692"/>
    </ligand>
</feature>
<dbReference type="InterPro" id="IPR018394">
    <property type="entry name" value="DNA_photolyase_1_CS_C"/>
</dbReference>
<dbReference type="GO" id="GO:0009416">
    <property type="term" value="P:response to light stimulus"/>
    <property type="evidence" value="ECO:0007669"/>
    <property type="project" value="TreeGrafter"/>
</dbReference>
<dbReference type="GO" id="GO:0006139">
    <property type="term" value="P:nucleobase-containing compound metabolic process"/>
    <property type="evidence" value="ECO:0007669"/>
    <property type="project" value="UniProtKB-ARBA"/>
</dbReference>
<protein>
    <submittedName>
        <fullName evidence="8">Deoxyribodipyrimidine photo-lyase</fullName>
        <ecNumber evidence="8">4.1.99.3</ecNumber>
    </submittedName>
</protein>
<evidence type="ECO:0000256" key="6">
    <source>
        <dbReference type="RuleBase" id="RU004182"/>
    </source>
</evidence>
<sequence>MTALIWFRDDLRLTDHAALRAGAEDRGGVVALYVLDEESPETRPLGGAAKWWLHESLTRLSAELAAHGVPLVLRRGPAEQIVHEVADEAGADRVYWNRRYGDERAIDARLKLALRERGIAAHSFRGGLLFEPWTVLTSGGSPYRVYSPFWRACLAAPEPAAPEPAPDTLRAGGAAPASDDLQAWALQPTSPDWAGGLAARWEPGERAALATLERFLSERAADYEAGRDIPALDVGSELSPHLRWGEISPRTVWHRTLEAGVSAGGFLSELGWREFAWYTAFHNGRLHEQGLNAQYDAFPWREYDAETVGPWQRGETGFGLVDAGMRELWQTGFMHNRVRMVVASFLSKNLLTDWRVGEAWFWDTLVDADPASNPFNWQWVAGCGVDAAPYFRIFNPATQQQKFDASGEYVARWAPESIMLPELVDLRETRLRALAAYDSIRGASRERPASE</sequence>
<feature type="domain" description="Photolyase/cryptochrome alpha/beta" evidence="7">
    <location>
        <begin position="1"/>
        <end position="129"/>
    </location>
</feature>
<dbReference type="SUPFAM" id="SSF48173">
    <property type="entry name" value="Cryptochrome/photolyase FAD-binding domain"/>
    <property type="match status" value="1"/>
</dbReference>
<dbReference type="Proteomes" id="UP000586095">
    <property type="component" value="Unassembled WGS sequence"/>
</dbReference>
<dbReference type="Gene3D" id="3.40.50.620">
    <property type="entry name" value="HUPs"/>
    <property type="match status" value="1"/>
</dbReference>
<proteinExistence type="inferred from homology"/>
<evidence type="ECO:0000256" key="3">
    <source>
        <dbReference type="ARBA" id="ARBA00022991"/>
    </source>
</evidence>
<dbReference type="GO" id="GO:0003904">
    <property type="term" value="F:deoxyribodipyrimidine photo-lyase activity"/>
    <property type="evidence" value="ECO:0007669"/>
    <property type="project" value="UniProtKB-EC"/>
</dbReference>
<dbReference type="RefSeq" id="WP_307814618.1">
    <property type="nucleotide sequence ID" value="NZ_BAAALZ010000001.1"/>
</dbReference>
<gene>
    <name evidence="8" type="ORF">BJ960_001900</name>
</gene>
<organism evidence="8 9">
    <name type="scientific">Leucobacter aridicollis</name>
    <dbReference type="NCBI Taxonomy" id="283878"/>
    <lineage>
        <taxon>Bacteria</taxon>
        <taxon>Bacillati</taxon>
        <taxon>Actinomycetota</taxon>
        <taxon>Actinomycetes</taxon>
        <taxon>Micrococcales</taxon>
        <taxon>Microbacteriaceae</taxon>
        <taxon>Leucobacter</taxon>
    </lineage>
</organism>
<feature type="site" description="Electron transfer via tryptophanyl radical" evidence="5">
    <location>
        <position position="377"/>
    </location>
</feature>
<dbReference type="PROSITE" id="PS00691">
    <property type="entry name" value="DNA_PHOTOLYASES_1_2"/>
    <property type="match status" value="1"/>
</dbReference>
<dbReference type="Gene3D" id="1.25.40.80">
    <property type="match status" value="1"/>
</dbReference>
<evidence type="ECO:0000259" key="7">
    <source>
        <dbReference type="PROSITE" id="PS51645"/>
    </source>
</evidence>
<keyword evidence="1 4" id="KW-0285">Flavoprotein</keyword>
<keyword evidence="9" id="KW-1185">Reference proteome</keyword>
<dbReference type="EC" id="4.1.99.3" evidence="8"/>
<dbReference type="GO" id="GO:0006950">
    <property type="term" value="P:response to stress"/>
    <property type="evidence" value="ECO:0007669"/>
    <property type="project" value="UniProtKB-ARBA"/>
</dbReference>
<evidence type="ECO:0000256" key="5">
    <source>
        <dbReference type="PIRSR" id="PIRSR602081-2"/>
    </source>
</evidence>
<feature type="binding site" evidence="4">
    <location>
        <position position="266"/>
    </location>
    <ligand>
        <name>FAD</name>
        <dbReference type="ChEBI" id="CHEBI:57692"/>
    </ligand>
</feature>
<dbReference type="SUPFAM" id="SSF52425">
    <property type="entry name" value="Cryptochrome/photolyase, N-terminal domain"/>
    <property type="match status" value="1"/>
</dbReference>
<evidence type="ECO:0000256" key="2">
    <source>
        <dbReference type="ARBA" id="ARBA00022827"/>
    </source>
</evidence>
<dbReference type="InterPro" id="IPR005101">
    <property type="entry name" value="Cryptochr/Photolyase_FAD-bd"/>
</dbReference>